<dbReference type="SUPFAM" id="SSF81383">
    <property type="entry name" value="F-box domain"/>
    <property type="match status" value="1"/>
</dbReference>
<feature type="domain" description="F-box" evidence="1">
    <location>
        <begin position="5"/>
        <end position="52"/>
    </location>
</feature>
<evidence type="ECO:0000259" key="1">
    <source>
        <dbReference type="PROSITE" id="PS50181"/>
    </source>
</evidence>
<organism evidence="2 3">
    <name type="scientific">Rotaria sordida</name>
    <dbReference type="NCBI Taxonomy" id="392033"/>
    <lineage>
        <taxon>Eukaryota</taxon>
        <taxon>Metazoa</taxon>
        <taxon>Spiralia</taxon>
        <taxon>Gnathifera</taxon>
        <taxon>Rotifera</taxon>
        <taxon>Eurotatoria</taxon>
        <taxon>Bdelloidea</taxon>
        <taxon>Philodinida</taxon>
        <taxon>Philodinidae</taxon>
        <taxon>Rotaria</taxon>
    </lineage>
</organism>
<dbReference type="PROSITE" id="PS50181">
    <property type="entry name" value="FBOX"/>
    <property type="match status" value="1"/>
</dbReference>
<dbReference type="InterPro" id="IPR001810">
    <property type="entry name" value="F-box_dom"/>
</dbReference>
<dbReference type="Proteomes" id="UP000663864">
    <property type="component" value="Unassembled WGS sequence"/>
</dbReference>
<gene>
    <name evidence="2" type="ORF">ZHD862_LOCUS2723</name>
</gene>
<reference evidence="2" key="1">
    <citation type="submission" date="2021-02" db="EMBL/GenBank/DDBJ databases">
        <authorList>
            <person name="Nowell W R."/>
        </authorList>
    </citation>
    <scope>NUCLEOTIDE SEQUENCE</scope>
</reference>
<dbReference type="AlphaFoldDB" id="A0A813T0C5"/>
<sequence>MFNSCIKLHDLPDAVLMIILKKLQNSQVLYSFMGVNKRLDRIVNDSIFTRNLTLTTSFNDLNQLTDSIRNRFCHEILPDIQHKIEWINVESS</sequence>
<dbReference type="EMBL" id="CAJNOT010000055">
    <property type="protein sequence ID" value="CAF0807164.1"/>
    <property type="molecule type" value="Genomic_DNA"/>
</dbReference>
<evidence type="ECO:0000313" key="3">
    <source>
        <dbReference type="Proteomes" id="UP000663864"/>
    </source>
</evidence>
<proteinExistence type="predicted"/>
<dbReference type="InterPro" id="IPR036047">
    <property type="entry name" value="F-box-like_dom_sf"/>
</dbReference>
<name>A0A813T0C5_9BILA</name>
<protein>
    <recommendedName>
        <fullName evidence="1">F-box domain-containing protein</fullName>
    </recommendedName>
</protein>
<comment type="caution">
    <text evidence="2">The sequence shown here is derived from an EMBL/GenBank/DDBJ whole genome shotgun (WGS) entry which is preliminary data.</text>
</comment>
<evidence type="ECO:0000313" key="2">
    <source>
        <dbReference type="EMBL" id="CAF0807164.1"/>
    </source>
</evidence>
<accession>A0A813T0C5</accession>